<protein>
    <submittedName>
        <fullName evidence="2">Uncharacterized protein</fullName>
    </submittedName>
</protein>
<dbReference type="Proteomes" id="UP000001075">
    <property type="component" value="Unassembled WGS sequence"/>
</dbReference>
<dbReference type="AlphaFoldDB" id="G3I5Q5"/>
<feature type="region of interest" description="Disordered" evidence="1">
    <location>
        <begin position="19"/>
        <end position="60"/>
    </location>
</feature>
<proteinExistence type="predicted"/>
<dbReference type="InParanoid" id="G3I5Q5"/>
<reference evidence="3" key="1">
    <citation type="journal article" date="2011" name="Nat. Biotechnol.">
        <title>The genomic sequence of the Chinese hamster ovary (CHO)-K1 cell line.</title>
        <authorList>
            <person name="Xu X."/>
            <person name="Nagarajan H."/>
            <person name="Lewis N.E."/>
            <person name="Pan S."/>
            <person name="Cai Z."/>
            <person name="Liu X."/>
            <person name="Chen W."/>
            <person name="Xie M."/>
            <person name="Wang W."/>
            <person name="Hammond S."/>
            <person name="Andersen M.R."/>
            <person name="Neff N."/>
            <person name="Passarelli B."/>
            <person name="Koh W."/>
            <person name="Fan H.C."/>
            <person name="Wang J."/>
            <person name="Gui Y."/>
            <person name="Lee K.H."/>
            <person name="Betenbaugh M.J."/>
            <person name="Quake S.R."/>
            <person name="Famili I."/>
            <person name="Palsson B.O."/>
            <person name="Wang J."/>
        </authorList>
    </citation>
    <scope>NUCLEOTIDE SEQUENCE [LARGE SCALE GENOMIC DNA]</scope>
    <source>
        <strain evidence="3">CHO K1 cell line</strain>
    </source>
</reference>
<sequence length="60" mass="6999">MPCTMGCFHEINILRYRQWGSPPHPFTPCQTPEKGSSSKHGKPQQKQKSFWGLWSWDLPI</sequence>
<name>G3I5Q5_CRIGR</name>
<evidence type="ECO:0000256" key="1">
    <source>
        <dbReference type="SAM" id="MobiDB-lite"/>
    </source>
</evidence>
<gene>
    <name evidence="2" type="ORF">I79_018810</name>
</gene>
<organism evidence="2 3">
    <name type="scientific">Cricetulus griseus</name>
    <name type="common">Chinese hamster</name>
    <name type="synonym">Cricetulus barabensis griseus</name>
    <dbReference type="NCBI Taxonomy" id="10029"/>
    <lineage>
        <taxon>Eukaryota</taxon>
        <taxon>Metazoa</taxon>
        <taxon>Chordata</taxon>
        <taxon>Craniata</taxon>
        <taxon>Vertebrata</taxon>
        <taxon>Euteleostomi</taxon>
        <taxon>Mammalia</taxon>
        <taxon>Eutheria</taxon>
        <taxon>Euarchontoglires</taxon>
        <taxon>Glires</taxon>
        <taxon>Rodentia</taxon>
        <taxon>Myomorpha</taxon>
        <taxon>Muroidea</taxon>
        <taxon>Cricetidae</taxon>
        <taxon>Cricetinae</taxon>
        <taxon>Cricetulus</taxon>
    </lineage>
</organism>
<accession>G3I5Q5</accession>
<evidence type="ECO:0000313" key="2">
    <source>
        <dbReference type="EMBL" id="EGW00136.1"/>
    </source>
</evidence>
<evidence type="ECO:0000313" key="3">
    <source>
        <dbReference type="Proteomes" id="UP000001075"/>
    </source>
</evidence>
<dbReference type="EMBL" id="JH001316">
    <property type="protein sequence ID" value="EGW00136.1"/>
    <property type="molecule type" value="Genomic_DNA"/>
</dbReference>